<dbReference type="InterPro" id="IPR023352">
    <property type="entry name" value="MAPEG-like_dom_sf"/>
</dbReference>
<protein>
    <submittedName>
        <fullName evidence="6">Inner membrane protein</fullName>
    </submittedName>
</protein>
<keyword evidence="2 5" id="KW-0812">Transmembrane</keyword>
<evidence type="ECO:0000256" key="3">
    <source>
        <dbReference type="ARBA" id="ARBA00022989"/>
    </source>
</evidence>
<dbReference type="Pfam" id="PF01124">
    <property type="entry name" value="MAPEG"/>
    <property type="match status" value="1"/>
</dbReference>
<organism evidence="6 7">
    <name type="scientific">Hyphomonas polymorpha PS728</name>
    <dbReference type="NCBI Taxonomy" id="1280954"/>
    <lineage>
        <taxon>Bacteria</taxon>
        <taxon>Pseudomonadati</taxon>
        <taxon>Pseudomonadota</taxon>
        <taxon>Alphaproteobacteria</taxon>
        <taxon>Hyphomonadales</taxon>
        <taxon>Hyphomonadaceae</taxon>
        <taxon>Hyphomonas</taxon>
    </lineage>
</organism>
<dbReference type="OrthoDB" id="7743618at2"/>
<evidence type="ECO:0000256" key="1">
    <source>
        <dbReference type="ARBA" id="ARBA00004370"/>
    </source>
</evidence>
<dbReference type="AlphaFoldDB" id="A0A062VFI9"/>
<dbReference type="GO" id="GO:0016020">
    <property type="term" value="C:membrane"/>
    <property type="evidence" value="ECO:0007669"/>
    <property type="project" value="UniProtKB-SubCell"/>
</dbReference>
<dbReference type="PATRIC" id="fig|1280954.3.peg.1282"/>
<dbReference type="Proteomes" id="UP000027100">
    <property type="component" value="Unassembled WGS sequence"/>
</dbReference>
<dbReference type="InterPro" id="IPR001129">
    <property type="entry name" value="Membr-assoc_MAPEG"/>
</dbReference>
<gene>
    <name evidence="6" type="ORF">HPO_06313</name>
</gene>
<comment type="caution">
    <text evidence="6">The sequence shown here is derived from an EMBL/GenBank/DDBJ whole genome shotgun (WGS) entry which is preliminary data.</text>
</comment>
<dbReference type="SUPFAM" id="SSF161084">
    <property type="entry name" value="MAPEG domain-like"/>
    <property type="match status" value="1"/>
</dbReference>
<dbReference type="EMBL" id="ARYM01000006">
    <property type="protein sequence ID" value="KCZ99160.1"/>
    <property type="molecule type" value="Genomic_DNA"/>
</dbReference>
<evidence type="ECO:0000256" key="5">
    <source>
        <dbReference type="SAM" id="Phobius"/>
    </source>
</evidence>
<dbReference type="PANTHER" id="PTHR35371:SF1">
    <property type="entry name" value="BLR7753 PROTEIN"/>
    <property type="match status" value="1"/>
</dbReference>
<evidence type="ECO:0000313" key="7">
    <source>
        <dbReference type="Proteomes" id="UP000027100"/>
    </source>
</evidence>
<keyword evidence="4 5" id="KW-0472">Membrane</keyword>
<reference evidence="6 7" key="1">
    <citation type="journal article" date="2014" name="Antonie Van Leeuwenhoek">
        <title>Hyphomonas beringensis sp. nov. and Hyphomonas chukchiensis sp. nov., isolated from surface seawater of the Bering Sea and Chukchi Sea.</title>
        <authorList>
            <person name="Li C."/>
            <person name="Lai Q."/>
            <person name="Li G."/>
            <person name="Dong C."/>
            <person name="Wang J."/>
            <person name="Liao Y."/>
            <person name="Shao Z."/>
        </authorList>
    </citation>
    <scope>NUCLEOTIDE SEQUENCE [LARGE SCALE GENOMIC DNA]</scope>
    <source>
        <strain evidence="6 7">PS728</strain>
    </source>
</reference>
<evidence type="ECO:0000313" key="6">
    <source>
        <dbReference type="EMBL" id="KCZ99160.1"/>
    </source>
</evidence>
<evidence type="ECO:0000256" key="4">
    <source>
        <dbReference type="ARBA" id="ARBA00023136"/>
    </source>
</evidence>
<dbReference type="Gene3D" id="1.20.120.550">
    <property type="entry name" value="Membrane associated eicosanoid/glutathione metabolism-like domain"/>
    <property type="match status" value="1"/>
</dbReference>
<feature type="transmembrane region" description="Helical" evidence="5">
    <location>
        <begin position="110"/>
        <end position="130"/>
    </location>
</feature>
<keyword evidence="7" id="KW-1185">Reference proteome</keyword>
<proteinExistence type="predicted"/>
<dbReference type="eggNOG" id="COG3686">
    <property type="taxonomic scope" value="Bacteria"/>
</dbReference>
<feature type="transmembrane region" description="Helical" evidence="5">
    <location>
        <begin position="55"/>
        <end position="73"/>
    </location>
</feature>
<comment type="subcellular location">
    <subcellularLocation>
        <location evidence="1">Membrane</location>
    </subcellularLocation>
</comment>
<name>A0A062VFI9_9PROT</name>
<feature type="transmembrane region" description="Helical" evidence="5">
    <location>
        <begin position="85"/>
        <end position="104"/>
    </location>
</feature>
<accession>A0A062VFI9</accession>
<dbReference type="PANTHER" id="PTHR35371">
    <property type="entry name" value="INNER MEMBRANE PROTEIN"/>
    <property type="match status" value="1"/>
</dbReference>
<dbReference type="STRING" id="1280954.HPO_06313"/>
<evidence type="ECO:0000256" key="2">
    <source>
        <dbReference type="ARBA" id="ARBA00022692"/>
    </source>
</evidence>
<keyword evidence="3 5" id="KW-1133">Transmembrane helix</keyword>
<sequence length="134" mass="14429">MSVELSWLSATVALFLVYILGEVVTGNRQYALKDLLGPRDALAPAGPAYGRAKRATANMIEAMCLFVPLVLIVETAGRANEWTALGCAIFFFARLVFAPLYWFGVPVLRSLAYGVGAAGLVMIFLQVLPFSGVN</sequence>
<dbReference type="RefSeq" id="WP_035595921.1">
    <property type="nucleotide sequence ID" value="NZ_ARYM01000006.1"/>
</dbReference>